<feature type="transmembrane region" description="Helical" evidence="1">
    <location>
        <begin position="6"/>
        <end position="23"/>
    </location>
</feature>
<keyword evidence="3" id="KW-1185">Reference proteome</keyword>
<dbReference type="Gene3D" id="1.10.1760.20">
    <property type="match status" value="1"/>
</dbReference>
<dbReference type="Pfam" id="PF17099">
    <property type="entry name" value="TrpP"/>
    <property type="match status" value="1"/>
</dbReference>
<dbReference type="InterPro" id="IPR031360">
    <property type="entry name" value="TrpP"/>
</dbReference>
<keyword evidence="1" id="KW-0472">Membrane</keyword>
<feature type="transmembrane region" description="Helical" evidence="1">
    <location>
        <begin position="77"/>
        <end position="94"/>
    </location>
</feature>
<accession>A0ABN0VPI6</accession>
<protein>
    <submittedName>
        <fullName evidence="2">Tryptophan transporter TrpP</fullName>
    </submittedName>
</protein>
<keyword evidence="1" id="KW-0812">Transmembrane</keyword>
<dbReference type="EMBL" id="BAAADJ010000002">
    <property type="protein sequence ID" value="GAA0314069.1"/>
    <property type="molecule type" value="Genomic_DNA"/>
</dbReference>
<organism evidence="2 3">
    <name type="scientific">Bacillus carboniphilus</name>
    <dbReference type="NCBI Taxonomy" id="86663"/>
    <lineage>
        <taxon>Bacteria</taxon>
        <taxon>Bacillati</taxon>
        <taxon>Bacillota</taxon>
        <taxon>Bacilli</taxon>
        <taxon>Bacillales</taxon>
        <taxon>Bacillaceae</taxon>
        <taxon>Bacillus</taxon>
    </lineage>
</organism>
<evidence type="ECO:0000256" key="1">
    <source>
        <dbReference type="SAM" id="Phobius"/>
    </source>
</evidence>
<evidence type="ECO:0000313" key="2">
    <source>
        <dbReference type="EMBL" id="GAA0314069.1"/>
    </source>
</evidence>
<feature type="transmembrane region" description="Helical" evidence="1">
    <location>
        <begin position="35"/>
        <end position="65"/>
    </location>
</feature>
<dbReference type="RefSeq" id="WP_343795324.1">
    <property type="nucleotide sequence ID" value="NZ_BAAADJ010000002.1"/>
</dbReference>
<feature type="transmembrane region" description="Helical" evidence="1">
    <location>
        <begin position="133"/>
        <end position="159"/>
    </location>
</feature>
<comment type="caution">
    <text evidence="2">The sequence shown here is derived from an EMBL/GenBank/DDBJ whole genome shotgun (WGS) entry which is preliminary data.</text>
</comment>
<reference evidence="2 3" key="1">
    <citation type="journal article" date="2019" name="Int. J. Syst. Evol. Microbiol.">
        <title>The Global Catalogue of Microorganisms (GCM) 10K type strain sequencing project: providing services to taxonomists for standard genome sequencing and annotation.</title>
        <authorList>
            <consortium name="The Broad Institute Genomics Platform"/>
            <consortium name="The Broad Institute Genome Sequencing Center for Infectious Disease"/>
            <person name="Wu L."/>
            <person name="Ma J."/>
        </authorList>
    </citation>
    <scope>NUCLEOTIDE SEQUENCE [LARGE SCALE GENOMIC DNA]</scope>
    <source>
        <strain evidence="2 3">JCM 9731</strain>
    </source>
</reference>
<gene>
    <name evidence="2" type="primary">trpP</name>
    <name evidence="2" type="ORF">GCM10008967_00720</name>
</gene>
<proteinExistence type="predicted"/>
<dbReference type="Proteomes" id="UP001500782">
    <property type="component" value="Unassembled WGS sequence"/>
</dbReference>
<feature type="transmembrane region" description="Helical" evidence="1">
    <location>
        <begin position="101"/>
        <end position="127"/>
    </location>
</feature>
<evidence type="ECO:0000313" key="3">
    <source>
        <dbReference type="Proteomes" id="UP001500782"/>
    </source>
</evidence>
<name>A0ABN0VPI6_9BACI</name>
<sequence length="175" mass="18728">MKTKELVLLALLIAMGTVLHLVIPGIGGGMKPDMLLVMMFLGIILFPKAKYVLLVGIASGIMSALTTNMPGGQLPNIIDKFLTAFIFFGLFMAIKKLSTSIVPVAVLTAVGTFVSGMIFLGTALFIVELPNTFLALTVGIVLPTVALNTIVMVIIYPIAMKLTQRLQVKTNHVNI</sequence>
<keyword evidence="1" id="KW-1133">Transmembrane helix</keyword>